<evidence type="ECO:0000313" key="1">
    <source>
        <dbReference type="EMBL" id="VDO86955.1"/>
    </source>
</evidence>
<dbReference type="EMBL" id="UZAF01022751">
    <property type="protein sequence ID" value="VDO86955.1"/>
    <property type="molecule type" value="Genomic_DNA"/>
</dbReference>
<dbReference type="STRING" id="6290.A0A0N4X9B5"/>
<proteinExistence type="predicted"/>
<dbReference type="PANTHER" id="PTHR24121">
    <property type="entry name" value="NO MECHANORECEPTOR POTENTIAL C, ISOFORM D-RELATED"/>
    <property type="match status" value="1"/>
</dbReference>
<name>A0A0N4X9B5_HAEPC</name>
<dbReference type="InterPro" id="IPR002110">
    <property type="entry name" value="Ankyrin_rpt"/>
</dbReference>
<dbReference type="SMART" id="SM00248">
    <property type="entry name" value="ANK"/>
    <property type="match status" value="5"/>
</dbReference>
<keyword evidence="2" id="KW-1185">Reference proteome</keyword>
<accession>A0A0N4X9B5</accession>
<evidence type="ECO:0000313" key="3">
    <source>
        <dbReference type="WBParaSite" id="HPLM_0002095701-mRNA-1"/>
    </source>
</evidence>
<protein>
    <submittedName>
        <fullName evidence="3">ANK_REP_REGION domain-containing protein</fullName>
    </submittedName>
</protein>
<reference evidence="3" key="1">
    <citation type="submission" date="2017-02" db="UniProtKB">
        <authorList>
            <consortium name="WormBaseParasite"/>
        </authorList>
    </citation>
    <scope>IDENTIFICATION</scope>
</reference>
<gene>
    <name evidence="1" type="ORF">HPLM_LOCUS20949</name>
</gene>
<organism evidence="3">
    <name type="scientific">Haemonchus placei</name>
    <name type="common">Barber's pole worm</name>
    <dbReference type="NCBI Taxonomy" id="6290"/>
    <lineage>
        <taxon>Eukaryota</taxon>
        <taxon>Metazoa</taxon>
        <taxon>Ecdysozoa</taxon>
        <taxon>Nematoda</taxon>
        <taxon>Chromadorea</taxon>
        <taxon>Rhabditida</taxon>
        <taxon>Rhabditina</taxon>
        <taxon>Rhabditomorpha</taxon>
        <taxon>Strongyloidea</taxon>
        <taxon>Trichostrongylidae</taxon>
        <taxon>Haemonchus</taxon>
    </lineage>
</organism>
<dbReference type="InterPro" id="IPR036770">
    <property type="entry name" value="Ankyrin_rpt-contain_sf"/>
</dbReference>
<dbReference type="Pfam" id="PF12796">
    <property type="entry name" value="Ank_2"/>
    <property type="match status" value="1"/>
</dbReference>
<dbReference type="Gene3D" id="1.25.40.20">
    <property type="entry name" value="Ankyrin repeat-containing domain"/>
    <property type="match status" value="1"/>
</dbReference>
<reference evidence="1 2" key="2">
    <citation type="submission" date="2018-11" db="EMBL/GenBank/DDBJ databases">
        <authorList>
            <consortium name="Pathogen Informatics"/>
        </authorList>
    </citation>
    <scope>NUCLEOTIDE SEQUENCE [LARGE SCALE GENOMIC DNA]</scope>
    <source>
        <strain evidence="1 2">MHpl1</strain>
    </source>
</reference>
<evidence type="ECO:0000313" key="2">
    <source>
        <dbReference type="Proteomes" id="UP000268014"/>
    </source>
</evidence>
<dbReference type="WBParaSite" id="HPLM_0002095701-mRNA-1">
    <property type="protein sequence ID" value="HPLM_0002095701-mRNA-1"/>
    <property type="gene ID" value="HPLM_0002095701"/>
</dbReference>
<dbReference type="Proteomes" id="UP000268014">
    <property type="component" value="Unassembled WGS sequence"/>
</dbReference>
<dbReference type="PANTHER" id="PTHR24121:SF21">
    <property type="entry name" value="ANKYRIN REPEAT FAMILY PROTEIN"/>
    <property type="match status" value="1"/>
</dbReference>
<dbReference type="AlphaFoldDB" id="A0A0N4X9B5"/>
<dbReference type="SUPFAM" id="SSF48403">
    <property type="entry name" value="Ankyrin repeat"/>
    <property type="match status" value="1"/>
</dbReference>
<dbReference type="OrthoDB" id="5860128at2759"/>
<sequence>MSLDDVCTRMAYYVYTSLANGNFKHSPSWYYSMLLTCQQALATHQYPRPHTPFTVERELDKLCDDVEEGFREENQRNLRKFDKRNTKFTKGGGDKFECLYPVATEDMLSNPILLTGVSGNVGMFFKLVVQKTHMIDEESCYQDCICYSTSPATRANVLHFAAAHGNAELIKSILYPDEERFPNEQIHDHYNESQLSLATYYGNKEIVKVLVDLGLIKRHHYPQAFREAANAGDNEMLLWLWDMCGRDESCLVEQDQKPGKRMSSPLHLAAAAGHLRCVEFLCQSQVLRMTPDAVGDLPIIYALENGHMAIVEYLMEKYPTEVPYTAMKSAINCKRNKLAKQLFHQMLYQKEIIIDSKPLTFAVEVGNFHMAEYILKQYSATGKVKFNFIR</sequence>